<evidence type="ECO:0000256" key="2">
    <source>
        <dbReference type="SAM" id="SignalP"/>
    </source>
</evidence>
<dbReference type="Proteomes" id="UP001652660">
    <property type="component" value="Chromosome 7c"/>
</dbReference>
<dbReference type="AlphaFoldDB" id="A0A6P6TKJ5"/>
<dbReference type="InterPro" id="IPR059143">
    <property type="entry name" value="NFP_LysM2"/>
</dbReference>
<evidence type="ECO:0000256" key="1">
    <source>
        <dbReference type="SAM" id="Phobius"/>
    </source>
</evidence>
<dbReference type="InterPro" id="IPR011009">
    <property type="entry name" value="Kinase-like_dom_sf"/>
</dbReference>
<dbReference type="RefSeq" id="XP_027078562.2">
    <property type="nucleotide sequence ID" value="XM_027222761.2"/>
</dbReference>
<protein>
    <submittedName>
        <fullName evidence="5">Serine/threonine receptor-like kinase NFP</fullName>
    </submittedName>
</protein>
<reference evidence="4" key="1">
    <citation type="journal article" date="2025" name="Foods">
        <title>Unveiling the Microbial Signatures of Arabica Coffee Cherries: Insights into Ripeness Specific Diversity, Functional Traits, and Implications for Quality and Safety.</title>
        <authorList>
            <consortium name="RefSeq"/>
            <person name="Tenea G.N."/>
            <person name="Cifuentes V."/>
            <person name="Reyes P."/>
            <person name="Cevallos-Vallejos M."/>
        </authorList>
    </citation>
    <scope>NUCLEOTIDE SEQUENCE [LARGE SCALE GENOMIC DNA]</scope>
</reference>
<dbReference type="GO" id="GO:0004713">
    <property type="term" value="F:protein tyrosine kinase activity"/>
    <property type="evidence" value="ECO:0007669"/>
    <property type="project" value="InterPro"/>
</dbReference>
<feature type="transmembrane region" description="Helical" evidence="1">
    <location>
        <begin position="247"/>
        <end position="272"/>
    </location>
</feature>
<keyword evidence="1" id="KW-0812">Transmembrane</keyword>
<dbReference type="SMART" id="SM00219">
    <property type="entry name" value="TyrKc"/>
    <property type="match status" value="1"/>
</dbReference>
<gene>
    <name evidence="5" type="primary">LOC113701880</name>
</gene>
<feature type="chain" id="PRO_5046528599" evidence="2">
    <location>
        <begin position="26"/>
        <end position="610"/>
    </location>
</feature>
<dbReference type="OrthoDB" id="1668230at2759"/>
<evidence type="ECO:0000313" key="5">
    <source>
        <dbReference type="RefSeq" id="XP_027078562.2"/>
    </source>
</evidence>
<dbReference type="Gene3D" id="3.30.200.20">
    <property type="entry name" value="Phosphorylase Kinase, domain 1"/>
    <property type="match status" value="1"/>
</dbReference>
<organism evidence="4 5">
    <name type="scientific">Coffea arabica</name>
    <name type="common">Arabian coffee</name>
    <dbReference type="NCBI Taxonomy" id="13443"/>
    <lineage>
        <taxon>Eukaryota</taxon>
        <taxon>Viridiplantae</taxon>
        <taxon>Streptophyta</taxon>
        <taxon>Embryophyta</taxon>
        <taxon>Tracheophyta</taxon>
        <taxon>Spermatophyta</taxon>
        <taxon>Magnoliopsida</taxon>
        <taxon>eudicotyledons</taxon>
        <taxon>Gunneridae</taxon>
        <taxon>Pentapetalae</taxon>
        <taxon>asterids</taxon>
        <taxon>lamiids</taxon>
        <taxon>Gentianales</taxon>
        <taxon>Rubiaceae</taxon>
        <taxon>Ixoroideae</taxon>
        <taxon>Gardenieae complex</taxon>
        <taxon>Bertiereae - Coffeeae clade</taxon>
        <taxon>Coffeeae</taxon>
        <taxon>Coffea</taxon>
    </lineage>
</organism>
<dbReference type="InterPro" id="IPR000719">
    <property type="entry name" value="Prot_kinase_dom"/>
</dbReference>
<reference evidence="5" key="2">
    <citation type="submission" date="2025-08" db="UniProtKB">
        <authorList>
            <consortium name="RefSeq"/>
        </authorList>
    </citation>
    <scope>IDENTIFICATION</scope>
    <source>
        <tissue evidence="5">Leaves</tissue>
    </source>
</reference>
<dbReference type="InterPro" id="IPR001245">
    <property type="entry name" value="Ser-Thr/Tyr_kinase_cat_dom"/>
</dbReference>
<dbReference type="PANTHER" id="PTHR45927">
    <property type="entry name" value="LYSM-DOMAIN RECEPTOR-LIKE KINASE-RELATED"/>
    <property type="match status" value="1"/>
</dbReference>
<dbReference type="Gene3D" id="1.10.510.10">
    <property type="entry name" value="Transferase(Phosphotransferase) domain 1"/>
    <property type="match status" value="2"/>
</dbReference>
<dbReference type="Pfam" id="PF23446">
    <property type="entry name" value="LysM1_NFP_LYK"/>
    <property type="match status" value="1"/>
</dbReference>
<dbReference type="InterPro" id="IPR020635">
    <property type="entry name" value="Tyr_kinase_cat_dom"/>
</dbReference>
<dbReference type="GeneID" id="113701880"/>
<evidence type="ECO:0000313" key="4">
    <source>
        <dbReference type="Proteomes" id="UP001652660"/>
    </source>
</evidence>
<dbReference type="InterPro" id="IPR059144">
    <property type="entry name" value="NFP_LysM3"/>
</dbReference>
<dbReference type="Pfam" id="PF23462">
    <property type="entry name" value="LysM3_NFP"/>
    <property type="match status" value="1"/>
</dbReference>
<proteinExistence type="predicted"/>
<dbReference type="Pfam" id="PF07714">
    <property type="entry name" value="PK_Tyr_Ser-Thr"/>
    <property type="match status" value="1"/>
</dbReference>
<keyword evidence="1" id="KW-1133">Transmembrane helix</keyword>
<dbReference type="GO" id="GO:0005524">
    <property type="term" value="F:ATP binding"/>
    <property type="evidence" value="ECO:0007669"/>
    <property type="project" value="InterPro"/>
</dbReference>
<dbReference type="PROSITE" id="PS50011">
    <property type="entry name" value="PROTEIN_KINASE_DOM"/>
    <property type="match status" value="1"/>
</dbReference>
<evidence type="ECO:0000259" key="3">
    <source>
        <dbReference type="PROSITE" id="PS50011"/>
    </source>
</evidence>
<keyword evidence="4" id="KW-1185">Reference proteome</keyword>
<feature type="signal peptide" evidence="2">
    <location>
        <begin position="1"/>
        <end position="25"/>
    </location>
</feature>
<keyword evidence="1" id="KW-0472">Membrane</keyword>
<dbReference type="InterPro" id="IPR052611">
    <property type="entry name" value="Plant_RLK_LysM"/>
</dbReference>
<keyword evidence="2" id="KW-0732">Signal</keyword>
<feature type="domain" description="Protein kinase" evidence="3">
    <location>
        <begin position="301"/>
        <end position="579"/>
    </location>
</feature>
<dbReference type="Pfam" id="PF23457">
    <property type="entry name" value="LysM2_NFP"/>
    <property type="match status" value="1"/>
</dbReference>
<dbReference type="PROSITE" id="PS00109">
    <property type="entry name" value="PROTEIN_KINASE_TYR"/>
    <property type="match status" value="1"/>
</dbReference>
<dbReference type="PANTHER" id="PTHR45927:SF2">
    <property type="entry name" value="SERINE_THREONINE RECEPTOR-LIKE KINASE NFP"/>
    <property type="match status" value="1"/>
</dbReference>
<dbReference type="SUPFAM" id="SSF56112">
    <property type="entry name" value="Protein kinase-like (PK-like)"/>
    <property type="match status" value="1"/>
</dbReference>
<accession>A0A6P6TKJ5</accession>
<name>A0A6P6TKJ5_COFAR</name>
<dbReference type="InterPro" id="IPR008266">
    <property type="entry name" value="Tyr_kinase_AS"/>
</dbReference>
<dbReference type="InterPro" id="IPR056561">
    <property type="entry name" value="NFP_LYK_LysM1"/>
</dbReference>
<sequence length="610" mass="68193">MAAFLLSMQAFFFQFLVLSASNVSAQSTTTADTDFSCSTNSTQMCDTFVTYRAWSPDYLDLGRVSDLFGTSRLNIAKASQLVSENAQLVPKQLLLIPIKCSCNGSYFFSNVSYQIKRGDNFYSVSTHAFQNLTKYQYAEDMNPTVNPVNLTIGAELVFPLLCKCPAQSDLQKGFQYLITYVWQPGDEVLPMSAMFNTSPIAIDAENNHRNFSAAACLPVLIPVQKPLVLQTFPPPPSTRKSKHKRTLIVVLTISVAVLLILLASLSRIHILLKRRKAMGRNSSSVETSDLLRTRRASFESKTNQDKILPGVSGYLGKLIVYEMEVIMEATLELSEQYRIGGSVYKAKIHDQIFAVKKTKDATEELNILQKVSHANLLKLMGISADNQRTFFLVFEYAENGSLDQWLFHKSSPSSGSISVLNWSQRVNIALDVANGLQYMHEHTQPSIVHRDIRASNILLDSKFKAKIGNFSLATPATSPTVLKVDVFAFGVLLLELISGRKSMETKNNGEIVMLWKEIKGILEVEEKKEERLRRWIDPQLETFYPIDGALSLASLARACTSDKSFERPKMAEVVFHLCVLSQSSSGIHERSWTFGEADEAIQFVTPIIAR</sequence>